<gene>
    <name evidence="10" type="ORF">TTHERM_00840060</name>
</gene>
<accession>I7LXP3</accession>
<dbReference type="Pfam" id="PF00690">
    <property type="entry name" value="Cation_ATPase_N"/>
    <property type="match status" value="1"/>
</dbReference>
<feature type="transmembrane region" description="Helical" evidence="8">
    <location>
        <begin position="864"/>
        <end position="883"/>
    </location>
</feature>
<reference evidence="11" key="1">
    <citation type="journal article" date="2006" name="PLoS Biol.">
        <title>Macronuclear genome sequence of the ciliate Tetrahymena thermophila, a model eukaryote.</title>
        <authorList>
            <person name="Eisen J.A."/>
            <person name="Coyne R.S."/>
            <person name="Wu M."/>
            <person name="Wu D."/>
            <person name="Thiagarajan M."/>
            <person name="Wortman J.R."/>
            <person name="Badger J.H."/>
            <person name="Ren Q."/>
            <person name="Amedeo P."/>
            <person name="Jones K.M."/>
            <person name="Tallon L.J."/>
            <person name="Delcher A.L."/>
            <person name="Salzberg S.L."/>
            <person name="Silva J.C."/>
            <person name="Haas B.J."/>
            <person name="Majoros W.H."/>
            <person name="Farzad M."/>
            <person name="Carlton J.M."/>
            <person name="Smith R.K. Jr."/>
            <person name="Garg J."/>
            <person name="Pearlman R.E."/>
            <person name="Karrer K.M."/>
            <person name="Sun L."/>
            <person name="Manning G."/>
            <person name="Elde N.C."/>
            <person name="Turkewitz A.P."/>
            <person name="Asai D.J."/>
            <person name="Wilkes D.E."/>
            <person name="Wang Y."/>
            <person name="Cai H."/>
            <person name="Collins K."/>
            <person name="Stewart B.A."/>
            <person name="Lee S.R."/>
            <person name="Wilamowska K."/>
            <person name="Weinberg Z."/>
            <person name="Ruzzo W.L."/>
            <person name="Wloga D."/>
            <person name="Gaertig J."/>
            <person name="Frankel J."/>
            <person name="Tsao C.-C."/>
            <person name="Gorovsky M.A."/>
            <person name="Keeling P.J."/>
            <person name="Waller R.F."/>
            <person name="Patron N.J."/>
            <person name="Cherry J.M."/>
            <person name="Stover N.A."/>
            <person name="Krieger C.J."/>
            <person name="del Toro C."/>
            <person name="Ryder H.F."/>
            <person name="Williamson S.C."/>
            <person name="Barbeau R.A."/>
            <person name="Hamilton E.P."/>
            <person name="Orias E."/>
        </authorList>
    </citation>
    <scope>NUCLEOTIDE SEQUENCE [LARGE SCALE GENOMIC DNA]</scope>
    <source>
        <strain evidence="11">SB210</strain>
    </source>
</reference>
<evidence type="ECO:0000259" key="9">
    <source>
        <dbReference type="SMART" id="SM00831"/>
    </source>
</evidence>
<dbReference type="STRING" id="312017.I7LXP3"/>
<feature type="transmembrane region" description="Helical" evidence="8">
    <location>
        <begin position="135"/>
        <end position="154"/>
    </location>
</feature>
<dbReference type="KEGG" id="tet:TTHERM_00840060"/>
<name>I7LXP3_TETTS</name>
<dbReference type="Pfam" id="PF00689">
    <property type="entry name" value="Cation_ATPase_C"/>
    <property type="match status" value="1"/>
</dbReference>
<dbReference type="Gene3D" id="1.20.1110.10">
    <property type="entry name" value="Calcium-transporting ATPase, transmembrane domain"/>
    <property type="match status" value="2"/>
</dbReference>
<dbReference type="AlphaFoldDB" id="I7LXP3"/>
<dbReference type="InterPro" id="IPR023299">
    <property type="entry name" value="ATPase_P-typ_cyto_dom_N"/>
</dbReference>
<dbReference type="Gene3D" id="2.70.150.10">
    <property type="entry name" value="Calcium-transporting ATPase, cytoplasmic transduction domain A"/>
    <property type="match status" value="1"/>
</dbReference>
<keyword evidence="4 8" id="KW-1133">Transmembrane helix</keyword>
<feature type="compositionally biased region" description="Basic and acidic residues" evidence="7">
    <location>
        <begin position="1186"/>
        <end position="1211"/>
    </location>
</feature>
<keyword evidence="5 8" id="KW-0472">Membrane</keyword>
<dbReference type="GO" id="GO:0005391">
    <property type="term" value="F:P-type sodium:potassium-exchanging transporter activity"/>
    <property type="evidence" value="ECO:0007669"/>
    <property type="project" value="TreeGrafter"/>
</dbReference>
<evidence type="ECO:0000256" key="8">
    <source>
        <dbReference type="SAM" id="Phobius"/>
    </source>
</evidence>
<keyword evidence="2" id="KW-1003">Cell membrane</keyword>
<evidence type="ECO:0000313" key="10">
    <source>
        <dbReference type="EMBL" id="EAS05037.2"/>
    </source>
</evidence>
<dbReference type="InParanoid" id="I7LXP3"/>
<dbReference type="GO" id="GO:0000166">
    <property type="term" value="F:nucleotide binding"/>
    <property type="evidence" value="ECO:0007669"/>
    <property type="project" value="InterPro"/>
</dbReference>
<feature type="transmembrane region" description="Helical" evidence="8">
    <location>
        <begin position="934"/>
        <end position="957"/>
    </location>
</feature>
<proteinExistence type="predicted"/>
<feature type="transmembrane region" description="Helical" evidence="8">
    <location>
        <begin position="895"/>
        <end position="913"/>
    </location>
</feature>
<dbReference type="SUPFAM" id="SSF56784">
    <property type="entry name" value="HAD-like"/>
    <property type="match status" value="1"/>
</dbReference>
<dbReference type="InterPro" id="IPR004014">
    <property type="entry name" value="ATPase_P-typ_cation-transptr_N"/>
</dbReference>
<dbReference type="GO" id="GO:0005886">
    <property type="term" value="C:plasma membrane"/>
    <property type="evidence" value="ECO:0007669"/>
    <property type="project" value="UniProtKB-SubCell"/>
</dbReference>
<dbReference type="GO" id="GO:0006883">
    <property type="term" value="P:intracellular sodium ion homeostasis"/>
    <property type="evidence" value="ECO:0007669"/>
    <property type="project" value="TreeGrafter"/>
</dbReference>
<dbReference type="SUPFAM" id="SSF81665">
    <property type="entry name" value="Calcium ATPase, transmembrane domain M"/>
    <property type="match status" value="1"/>
</dbReference>
<feature type="region of interest" description="Disordered" evidence="7">
    <location>
        <begin position="1183"/>
        <end position="1216"/>
    </location>
</feature>
<feature type="transmembrane region" description="Helical" evidence="8">
    <location>
        <begin position="1112"/>
        <end position="1134"/>
    </location>
</feature>
<dbReference type="Proteomes" id="UP000009168">
    <property type="component" value="Unassembled WGS sequence"/>
</dbReference>
<dbReference type="GO" id="GO:0030007">
    <property type="term" value="P:intracellular potassium ion homeostasis"/>
    <property type="evidence" value="ECO:0007669"/>
    <property type="project" value="TreeGrafter"/>
</dbReference>
<dbReference type="InterPro" id="IPR050510">
    <property type="entry name" value="Cation_transp_ATPase_P-type"/>
</dbReference>
<dbReference type="InterPro" id="IPR036412">
    <property type="entry name" value="HAD-like_sf"/>
</dbReference>
<evidence type="ECO:0000256" key="6">
    <source>
        <dbReference type="SAM" id="Coils"/>
    </source>
</evidence>
<dbReference type="EMBL" id="GG662429">
    <property type="protein sequence ID" value="EAS05037.2"/>
    <property type="molecule type" value="Genomic_DNA"/>
</dbReference>
<organism evidence="10 11">
    <name type="scientific">Tetrahymena thermophila (strain SB210)</name>
    <dbReference type="NCBI Taxonomy" id="312017"/>
    <lineage>
        <taxon>Eukaryota</taxon>
        <taxon>Sar</taxon>
        <taxon>Alveolata</taxon>
        <taxon>Ciliophora</taxon>
        <taxon>Intramacronucleata</taxon>
        <taxon>Oligohymenophorea</taxon>
        <taxon>Hymenostomatida</taxon>
        <taxon>Tetrahymenina</taxon>
        <taxon>Tetrahymenidae</taxon>
        <taxon>Tetrahymena</taxon>
    </lineage>
</organism>
<feature type="coiled-coil region" evidence="6">
    <location>
        <begin position="484"/>
        <end position="511"/>
    </location>
</feature>
<evidence type="ECO:0000313" key="11">
    <source>
        <dbReference type="Proteomes" id="UP000009168"/>
    </source>
</evidence>
<evidence type="ECO:0000256" key="1">
    <source>
        <dbReference type="ARBA" id="ARBA00004651"/>
    </source>
</evidence>
<feature type="domain" description="Cation-transporting P-type ATPase N-terminal" evidence="9">
    <location>
        <begin position="82"/>
        <end position="155"/>
    </location>
</feature>
<dbReference type="SMART" id="SM00831">
    <property type="entry name" value="Cation_ATPase_N"/>
    <property type="match status" value="1"/>
</dbReference>
<feature type="transmembrane region" description="Helical" evidence="8">
    <location>
        <begin position="326"/>
        <end position="346"/>
    </location>
</feature>
<evidence type="ECO:0000256" key="5">
    <source>
        <dbReference type="ARBA" id="ARBA00023136"/>
    </source>
</evidence>
<dbReference type="InterPro" id="IPR059000">
    <property type="entry name" value="ATPase_P-type_domA"/>
</dbReference>
<dbReference type="Pfam" id="PF13246">
    <property type="entry name" value="Cation_ATPase"/>
    <property type="match status" value="1"/>
</dbReference>
<protein>
    <submittedName>
        <fullName evidence="10">E1-E2 ATPase family protein</fullName>
    </submittedName>
</protein>
<dbReference type="eggNOG" id="KOG0203">
    <property type="taxonomic scope" value="Eukaryota"/>
</dbReference>
<evidence type="ECO:0000256" key="4">
    <source>
        <dbReference type="ARBA" id="ARBA00022989"/>
    </source>
</evidence>
<dbReference type="Pfam" id="PF00122">
    <property type="entry name" value="E1-E2_ATPase"/>
    <property type="match status" value="1"/>
</dbReference>
<dbReference type="InterPro" id="IPR023298">
    <property type="entry name" value="ATPase_P-typ_TM_dom_sf"/>
</dbReference>
<dbReference type="Gene3D" id="3.40.50.1000">
    <property type="entry name" value="HAD superfamily/HAD-like"/>
    <property type="match status" value="1"/>
</dbReference>
<sequence length="1253" mass="144425">MTDYQKVKKDQNVKLSSLIISAFTQDMNDLQQKEIQRKINSLTDGFKKIAIRQALKRNKYLSNQSDEEQSKLRQGESYKFIDAHRIILEELLERYQTDIYKGLTDKDAKLRSLKQKNKIKIITQNSMLKRFLKELLTLFHLLILLASILCFILYSQQKQFQMLVTAILLLCFVIISSIIGSYRQRKGQNILENIEKSIPKNCIVTRDGEDRQILSINLVPGDIIKLSEGMTSPADVRIIASTDLYVNKEIYTGSSIEEYMHPECSNKENPLNTNNIIFLGSKIVRGKAKCLVISTGVDTLIQDLGYKCSQEDYFPDSQLKKDFDQFLNIVSIVLISITIFTLLINLGKSEIFGMQYHLQYMIGMIVSGLPLGMIILKTSYLLIVQKQLNEENIDVNYIEAIAILGQTTCICTDMTGTLTLNKPIVSNIWYDDKARLAKNKQLALPTEKLQYNIQTDKTLIELMYCATLCNDSNFDDRLPQQIIKEVVNNKKMSFEQKKEKLQKEQEQYTKDLKKKQWIDWPCSGIHHNENALIKFFQPLKDIRIIRDEQPIVRDFIKNKAKIPFSISSKFSSVICRNNKENSHYTLYTKGAPSVVWNMCDKVMYKGEVQSKNSSWEIKFEKILQLYGEKGERVLAFAKLDLPQEEFDYNFQFNMTNPNFPLNNQVFIGLISQLDPPDYGSANMVRICKQAGIKVIMLTGEESLTATQIAKSCNVITMQTQIELNKELNVGEKVAFQEAQALVIDGEEVAKILTREEGLPKKQKGLILKEYLRKPEVIFSKVQPAHKEQIVKTLQKTGYLVTATGLTIRDTPALRQAEVGVSFAIQGDQVAKDTSDIKLQNDQFITLVKGIEKGRLAFDNLKKSVTFCLSSTVSQIAAFIFFYLSEMPFGLTPIQVFILDIGLIHLPALLYVYLQPEIPVMERKPELSNQVNKKMIFSSYLYFGWFSLFAGFLAYFSVLSDFGLSYSDVKGLSALKVYVPFVGDEYDPQSPWLGNSLLRHIYPCDSSKNYETNQTFLDWQYDSHIFFDLRLAFAECQKDGSWKSTFIKEESQQNSYNLCQNLGLNIFNSRPNCYTTETFKYAQTAYLYASSLVMIIQYYISKSKIQSVLYDRIENLAIPSGIFLQILTLLIFTLIESINDTFSTRKLDLKYYGWFGVPFAILLVILEELKKKLIRDQLSNSKQQKQKNVDQEADPEKKSLKEEEKKDKKENEGFEDEKDNLIYKNMHFNQEMQNKFKFFIKKNENTWIKRNILI</sequence>
<dbReference type="InterPro" id="IPR023214">
    <property type="entry name" value="HAD_sf"/>
</dbReference>
<dbReference type="Gene3D" id="3.40.1110.10">
    <property type="entry name" value="Calcium-transporting ATPase, cytoplasmic domain N"/>
    <property type="match status" value="1"/>
</dbReference>
<dbReference type="GO" id="GO:1902600">
    <property type="term" value="P:proton transmembrane transport"/>
    <property type="evidence" value="ECO:0007669"/>
    <property type="project" value="TreeGrafter"/>
</dbReference>
<dbReference type="InterPro" id="IPR008250">
    <property type="entry name" value="ATPase_P-typ_transduc_dom_A_sf"/>
</dbReference>
<dbReference type="GO" id="GO:0036376">
    <property type="term" value="P:sodium ion export across plasma membrane"/>
    <property type="evidence" value="ECO:0007669"/>
    <property type="project" value="TreeGrafter"/>
</dbReference>
<dbReference type="PANTHER" id="PTHR43294:SF21">
    <property type="entry name" value="CATION TRANSPORTING ATPASE"/>
    <property type="match status" value="1"/>
</dbReference>
<dbReference type="PANTHER" id="PTHR43294">
    <property type="entry name" value="SODIUM/POTASSIUM-TRANSPORTING ATPASE SUBUNIT ALPHA"/>
    <property type="match status" value="1"/>
</dbReference>
<feature type="transmembrane region" description="Helical" evidence="8">
    <location>
        <begin position="1084"/>
        <end position="1100"/>
    </location>
</feature>
<dbReference type="GeneID" id="7831299"/>
<feature type="transmembrane region" description="Helical" evidence="8">
    <location>
        <begin position="358"/>
        <end position="376"/>
    </location>
</feature>
<evidence type="ECO:0000256" key="2">
    <source>
        <dbReference type="ARBA" id="ARBA00022475"/>
    </source>
</evidence>
<keyword evidence="11" id="KW-1185">Reference proteome</keyword>
<evidence type="ECO:0000256" key="3">
    <source>
        <dbReference type="ARBA" id="ARBA00022692"/>
    </source>
</evidence>
<dbReference type="InterPro" id="IPR006068">
    <property type="entry name" value="ATPase_P-typ_cation-transptr_C"/>
</dbReference>
<dbReference type="SUPFAM" id="SSF81653">
    <property type="entry name" value="Calcium ATPase, transduction domain A"/>
    <property type="match status" value="1"/>
</dbReference>
<comment type="subcellular location">
    <subcellularLocation>
        <location evidence="1">Cell membrane</location>
        <topology evidence="1">Multi-pass membrane protein</topology>
    </subcellularLocation>
</comment>
<dbReference type="RefSeq" id="XP_001025282.2">
    <property type="nucleotide sequence ID" value="XM_001025282.2"/>
</dbReference>
<dbReference type="GO" id="GO:1990573">
    <property type="term" value="P:potassium ion import across plasma membrane"/>
    <property type="evidence" value="ECO:0007669"/>
    <property type="project" value="TreeGrafter"/>
</dbReference>
<feature type="transmembrane region" description="Helical" evidence="8">
    <location>
        <begin position="1150"/>
        <end position="1168"/>
    </location>
</feature>
<dbReference type="SUPFAM" id="SSF81660">
    <property type="entry name" value="Metal cation-transporting ATPase, ATP-binding domain N"/>
    <property type="match status" value="1"/>
</dbReference>
<dbReference type="PRINTS" id="PR00119">
    <property type="entry name" value="CATATPASE"/>
</dbReference>
<feature type="transmembrane region" description="Helical" evidence="8">
    <location>
        <begin position="160"/>
        <end position="182"/>
    </location>
</feature>
<keyword evidence="6" id="KW-0175">Coiled coil</keyword>
<dbReference type="OrthoDB" id="247851at2759"/>
<keyword evidence="3 8" id="KW-0812">Transmembrane</keyword>
<dbReference type="PRINTS" id="PR00121">
    <property type="entry name" value="NAKATPASE"/>
</dbReference>
<evidence type="ECO:0000256" key="7">
    <source>
        <dbReference type="SAM" id="MobiDB-lite"/>
    </source>
</evidence>